<gene>
    <name evidence="12" type="ORF">OSTLU_30583</name>
</gene>
<dbReference type="Pfam" id="PF01138">
    <property type="entry name" value="RNase_PH"/>
    <property type="match status" value="1"/>
</dbReference>
<dbReference type="GO" id="GO:0034473">
    <property type="term" value="P:U1 snRNA 3'-end processing"/>
    <property type="evidence" value="ECO:0007669"/>
    <property type="project" value="TreeGrafter"/>
</dbReference>
<keyword evidence="8" id="KW-0539">Nucleus</keyword>
<dbReference type="GO" id="GO:0000176">
    <property type="term" value="C:nuclear exosome (RNase complex)"/>
    <property type="evidence" value="ECO:0007669"/>
    <property type="project" value="TreeGrafter"/>
</dbReference>
<evidence type="ECO:0000256" key="4">
    <source>
        <dbReference type="ARBA" id="ARBA00022490"/>
    </source>
</evidence>
<evidence type="ECO:0000256" key="6">
    <source>
        <dbReference type="ARBA" id="ARBA00022835"/>
    </source>
</evidence>
<dbReference type="InterPro" id="IPR050590">
    <property type="entry name" value="Exosome_comp_Rrp42_subfam"/>
</dbReference>
<feature type="domain" description="Exoribonuclease phosphorolytic" evidence="10">
    <location>
        <begin position="34"/>
        <end position="169"/>
    </location>
</feature>
<proteinExistence type="inferred from homology"/>
<dbReference type="GO" id="GO:0034475">
    <property type="term" value="P:U4 snRNA 3'-end processing"/>
    <property type="evidence" value="ECO:0007669"/>
    <property type="project" value="TreeGrafter"/>
</dbReference>
<evidence type="ECO:0000259" key="11">
    <source>
        <dbReference type="Pfam" id="PF03725"/>
    </source>
</evidence>
<dbReference type="Gene3D" id="3.30.230.70">
    <property type="entry name" value="GHMP Kinase, N-terminal domain"/>
    <property type="match status" value="1"/>
</dbReference>
<dbReference type="SUPFAM" id="SSF55666">
    <property type="entry name" value="Ribonuclease PH domain 2-like"/>
    <property type="match status" value="1"/>
</dbReference>
<dbReference type="RefSeq" id="XP_001416940.1">
    <property type="nucleotide sequence ID" value="XM_001416903.1"/>
</dbReference>
<keyword evidence="5" id="KW-0698">rRNA processing</keyword>
<dbReference type="GO" id="GO:0005730">
    <property type="term" value="C:nucleolus"/>
    <property type="evidence" value="ECO:0007669"/>
    <property type="project" value="UniProtKB-SubCell"/>
</dbReference>
<dbReference type="InterPro" id="IPR027408">
    <property type="entry name" value="PNPase/RNase_PH_dom_sf"/>
</dbReference>
<organism evidence="12 13">
    <name type="scientific">Ostreococcus lucimarinus (strain CCE9901)</name>
    <dbReference type="NCBI Taxonomy" id="436017"/>
    <lineage>
        <taxon>Eukaryota</taxon>
        <taxon>Viridiplantae</taxon>
        <taxon>Chlorophyta</taxon>
        <taxon>Mamiellophyceae</taxon>
        <taxon>Mamiellales</taxon>
        <taxon>Bathycoccaceae</taxon>
        <taxon>Ostreococcus</taxon>
    </lineage>
</organism>
<accession>A4RUD5</accession>
<evidence type="ECO:0000256" key="7">
    <source>
        <dbReference type="ARBA" id="ARBA00022884"/>
    </source>
</evidence>
<dbReference type="Gramene" id="ABO95233">
    <property type="protein sequence ID" value="ABO95233"/>
    <property type="gene ID" value="OSTLU_30583"/>
</dbReference>
<dbReference type="SUPFAM" id="SSF54211">
    <property type="entry name" value="Ribosomal protein S5 domain 2-like"/>
    <property type="match status" value="1"/>
</dbReference>
<dbReference type="HOGENOM" id="CLU_038194_3_1_1"/>
<dbReference type="PANTHER" id="PTHR11097">
    <property type="entry name" value="EXOSOME COMPLEX EXONUCLEASE RIBOSOMAL RNA PROCESSING PROTEIN"/>
    <property type="match status" value="1"/>
</dbReference>
<keyword evidence="7" id="KW-0694">RNA-binding</keyword>
<dbReference type="GeneID" id="5000609"/>
<dbReference type="Proteomes" id="UP000001568">
    <property type="component" value="Chromosome 3"/>
</dbReference>
<dbReference type="GO" id="GO:0000177">
    <property type="term" value="C:cytoplasmic exosome (RNase complex)"/>
    <property type="evidence" value="ECO:0007669"/>
    <property type="project" value="TreeGrafter"/>
</dbReference>
<evidence type="ECO:0000256" key="3">
    <source>
        <dbReference type="ARBA" id="ARBA00006678"/>
    </source>
</evidence>
<evidence type="ECO:0000256" key="8">
    <source>
        <dbReference type="ARBA" id="ARBA00023242"/>
    </source>
</evidence>
<keyword evidence="4" id="KW-0963">Cytoplasm</keyword>
<dbReference type="EMBL" id="CP000583">
    <property type="protein sequence ID" value="ABO95233.1"/>
    <property type="molecule type" value="Genomic_DNA"/>
</dbReference>
<dbReference type="OMA" id="EIKAFWV"/>
<dbReference type="InterPro" id="IPR036345">
    <property type="entry name" value="ExoRNase_PH_dom2_sf"/>
</dbReference>
<dbReference type="eggNOG" id="KOG1613">
    <property type="taxonomic scope" value="Eukaryota"/>
</dbReference>
<dbReference type="GO" id="GO:0071035">
    <property type="term" value="P:nuclear polyadenylation-dependent rRNA catabolic process"/>
    <property type="evidence" value="ECO:0007669"/>
    <property type="project" value="TreeGrafter"/>
</dbReference>
<dbReference type="GO" id="GO:0034476">
    <property type="term" value="P:U5 snRNA 3'-end processing"/>
    <property type="evidence" value="ECO:0007669"/>
    <property type="project" value="TreeGrafter"/>
</dbReference>
<dbReference type="GO" id="GO:0071038">
    <property type="term" value="P:TRAMP-dependent tRNA surveillance pathway"/>
    <property type="evidence" value="ECO:0007669"/>
    <property type="project" value="TreeGrafter"/>
</dbReference>
<dbReference type="GO" id="GO:0000467">
    <property type="term" value="P:exonucleolytic trimming to generate mature 3'-end of 5.8S rRNA from tricistronic rRNA transcript (SSU-rRNA, 5.8S rRNA, LSU-rRNA)"/>
    <property type="evidence" value="ECO:0007669"/>
    <property type="project" value="TreeGrafter"/>
</dbReference>
<evidence type="ECO:0000313" key="12">
    <source>
        <dbReference type="EMBL" id="ABO95233.1"/>
    </source>
</evidence>
<name>A4RUD5_OSTLU</name>
<keyword evidence="6" id="KW-0271">Exosome</keyword>
<dbReference type="GO" id="GO:0016075">
    <property type="term" value="P:rRNA catabolic process"/>
    <property type="evidence" value="ECO:0007669"/>
    <property type="project" value="TreeGrafter"/>
</dbReference>
<sequence length="285" mass="29616">MESAAYARLYPREACEKTLASGARGDGRPLGRARARTCATGVASGALGSALAKHGATTACAGVTATIATPDATRPEEGFLEIAVDHAPQASEDARDGRTRGRREAAAAACASAVANAAVLGKDLKQLCVERGTFAWRVRVDVIVLCDDGGAADCAVTAVMAALRDCVLPEVAVTRGKVALEGDGTAMNGDGVRKGTRLDVQTMPVCLTTALYREHLLVDPTREEEALSECEVSVVLTEDGLLRGVFKPGGEVEATEDTLMKCIAAAKLHYAASAKVVLEATEDEE</sequence>
<dbReference type="STRING" id="436017.A4RUD5"/>
<evidence type="ECO:0000256" key="9">
    <source>
        <dbReference type="ARBA" id="ARBA00030617"/>
    </source>
</evidence>
<evidence type="ECO:0000256" key="1">
    <source>
        <dbReference type="ARBA" id="ARBA00004496"/>
    </source>
</evidence>
<evidence type="ECO:0000259" key="10">
    <source>
        <dbReference type="Pfam" id="PF01138"/>
    </source>
</evidence>
<dbReference type="KEGG" id="olu:OSTLU_30583"/>
<dbReference type="OrthoDB" id="45882at2759"/>
<reference evidence="12 13" key="1">
    <citation type="journal article" date="2007" name="Proc. Natl. Acad. Sci. U.S.A.">
        <title>The tiny eukaryote Ostreococcus provides genomic insights into the paradox of plankton speciation.</title>
        <authorList>
            <person name="Palenik B."/>
            <person name="Grimwood J."/>
            <person name="Aerts A."/>
            <person name="Rouze P."/>
            <person name="Salamov A."/>
            <person name="Putnam N."/>
            <person name="Dupont C."/>
            <person name="Jorgensen R."/>
            <person name="Derelle E."/>
            <person name="Rombauts S."/>
            <person name="Zhou K."/>
            <person name="Otillar R."/>
            <person name="Merchant S.S."/>
            <person name="Podell S."/>
            <person name="Gaasterland T."/>
            <person name="Napoli C."/>
            <person name="Gendler K."/>
            <person name="Manuell A."/>
            <person name="Tai V."/>
            <person name="Vallon O."/>
            <person name="Piganeau G."/>
            <person name="Jancek S."/>
            <person name="Heijde M."/>
            <person name="Jabbari K."/>
            <person name="Bowler C."/>
            <person name="Lohr M."/>
            <person name="Robbens S."/>
            <person name="Werner G."/>
            <person name="Dubchak I."/>
            <person name="Pazour G.J."/>
            <person name="Ren Q."/>
            <person name="Paulsen I."/>
            <person name="Delwiche C."/>
            <person name="Schmutz J."/>
            <person name="Rokhsar D."/>
            <person name="Van de Peer Y."/>
            <person name="Moreau H."/>
            <person name="Grigoriev I.V."/>
        </authorList>
    </citation>
    <scope>NUCLEOTIDE SEQUENCE [LARGE SCALE GENOMIC DNA]</scope>
    <source>
        <strain evidence="12 13">CCE9901</strain>
    </source>
</reference>
<dbReference type="Pfam" id="PF03725">
    <property type="entry name" value="RNase_PH_C"/>
    <property type="match status" value="1"/>
</dbReference>
<evidence type="ECO:0000256" key="5">
    <source>
        <dbReference type="ARBA" id="ARBA00022552"/>
    </source>
</evidence>
<dbReference type="AlphaFoldDB" id="A4RUD5"/>
<dbReference type="GO" id="GO:0071028">
    <property type="term" value="P:nuclear mRNA surveillance"/>
    <property type="evidence" value="ECO:0007669"/>
    <property type="project" value="TreeGrafter"/>
</dbReference>
<evidence type="ECO:0000256" key="2">
    <source>
        <dbReference type="ARBA" id="ARBA00004604"/>
    </source>
</evidence>
<dbReference type="PANTHER" id="PTHR11097:SF9">
    <property type="entry name" value="EXOSOME COMPLEX COMPONENT RRP43"/>
    <property type="match status" value="1"/>
</dbReference>
<comment type="similarity">
    <text evidence="3">Belongs to the RNase PH family.</text>
</comment>
<dbReference type="InterPro" id="IPR001247">
    <property type="entry name" value="ExoRNase_PH_dom1"/>
</dbReference>
<protein>
    <recommendedName>
        <fullName evidence="9">Ribosomal RNA-processing protein 43</fullName>
    </recommendedName>
</protein>
<feature type="domain" description="Exoribonuclease phosphorolytic" evidence="11">
    <location>
        <begin position="202"/>
        <end position="267"/>
    </location>
</feature>
<evidence type="ECO:0000313" key="13">
    <source>
        <dbReference type="Proteomes" id="UP000001568"/>
    </source>
</evidence>
<dbReference type="GO" id="GO:0035925">
    <property type="term" value="F:mRNA 3'-UTR AU-rich region binding"/>
    <property type="evidence" value="ECO:0007669"/>
    <property type="project" value="TreeGrafter"/>
</dbReference>
<dbReference type="InterPro" id="IPR020568">
    <property type="entry name" value="Ribosomal_Su5_D2-typ_SF"/>
</dbReference>
<dbReference type="InterPro" id="IPR015847">
    <property type="entry name" value="ExoRNase_PH_dom2"/>
</dbReference>
<comment type="subcellular location">
    <subcellularLocation>
        <location evidence="1">Cytoplasm</location>
    </subcellularLocation>
    <subcellularLocation>
        <location evidence="2">Nucleus</location>
        <location evidence="2">Nucleolus</location>
    </subcellularLocation>
</comment>
<keyword evidence="13" id="KW-1185">Reference proteome</keyword>